<evidence type="ECO:0000313" key="1">
    <source>
        <dbReference type="EMBL" id="MBF4162591.1"/>
    </source>
</evidence>
<gene>
    <name evidence="1" type="ORF">ISG29_12910</name>
</gene>
<dbReference type="Proteomes" id="UP000656804">
    <property type="component" value="Unassembled WGS sequence"/>
</dbReference>
<comment type="caution">
    <text evidence="1">The sequence shown here is derived from an EMBL/GenBank/DDBJ whole genome shotgun (WGS) entry which is preliminary data.</text>
</comment>
<sequence>MSALGCKYGEVDLSLLHDLVAARENRWQREGFEHEFADGPMTDKPASWLRLDLRGALGQLTVWVSGEAEMDWGMPDKGGERHYDLSSVGDLERCVDDLERRLWALAR</sequence>
<dbReference type="AlphaFoldDB" id="A0A930Y820"/>
<evidence type="ECO:0000313" key="2">
    <source>
        <dbReference type="Proteomes" id="UP000656804"/>
    </source>
</evidence>
<accession>A0A930Y820</accession>
<proteinExistence type="predicted"/>
<keyword evidence="2" id="KW-1185">Reference proteome</keyword>
<dbReference type="EMBL" id="JADIVZ010000006">
    <property type="protein sequence ID" value="MBF4162591.1"/>
    <property type="molecule type" value="Genomic_DNA"/>
</dbReference>
<organism evidence="1 2">
    <name type="scientific">Nocardioides acrostichi</name>
    <dbReference type="NCBI Taxonomy" id="2784339"/>
    <lineage>
        <taxon>Bacteria</taxon>
        <taxon>Bacillati</taxon>
        <taxon>Actinomycetota</taxon>
        <taxon>Actinomycetes</taxon>
        <taxon>Propionibacteriales</taxon>
        <taxon>Nocardioidaceae</taxon>
        <taxon>Nocardioides</taxon>
    </lineage>
</organism>
<name>A0A930Y820_9ACTN</name>
<reference evidence="1" key="1">
    <citation type="submission" date="2020-11" db="EMBL/GenBank/DDBJ databases">
        <title>Nocardioides sp. CBS4Y-1, whole genome shotgun sequence.</title>
        <authorList>
            <person name="Tuo L."/>
        </authorList>
    </citation>
    <scope>NUCLEOTIDE SEQUENCE</scope>
    <source>
        <strain evidence="1">CBS4Y-1</strain>
    </source>
</reference>
<dbReference type="RefSeq" id="WP_194503857.1">
    <property type="nucleotide sequence ID" value="NZ_JADIVZ010000006.1"/>
</dbReference>
<protein>
    <submittedName>
        <fullName evidence="1">Uncharacterized protein</fullName>
    </submittedName>
</protein>